<evidence type="ECO:0000256" key="6">
    <source>
        <dbReference type="ARBA" id="ARBA00022989"/>
    </source>
</evidence>
<protein>
    <submittedName>
        <fullName evidence="10">Sodium Bile acid symporter family protein</fullName>
    </submittedName>
</protein>
<dbReference type="Proteomes" id="UP000094379">
    <property type="component" value="Unassembled WGS sequence"/>
</dbReference>
<feature type="transmembrane region" description="Helical" evidence="9">
    <location>
        <begin position="145"/>
        <end position="167"/>
    </location>
</feature>
<feature type="transmembrane region" description="Helical" evidence="9">
    <location>
        <begin position="7"/>
        <end position="26"/>
    </location>
</feature>
<evidence type="ECO:0000256" key="3">
    <source>
        <dbReference type="ARBA" id="ARBA00022448"/>
    </source>
</evidence>
<evidence type="ECO:0000256" key="7">
    <source>
        <dbReference type="ARBA" id="ARBA00023136"/>
    </source>
</evidence>
<dbReference type="PATRIC" id="fig|291169.3.peg.750"/>
<feature type="transmembrane region" description="Helical" evidence="9">
    <location>
        <begin position="114"/>
        <end position="133"/>
    </location>
</feature>
<feature type="transmembrane region" description="Helical" evidence="9">
    <location>
        <begin position="279"/>
        <end position="302"/>
    </location>
</feature>
<feature type="transmembrane region" description="Helical" evidence="9">
    <location>
        <begin position="308"/>
        <end position="330"/>
    </location>
</feature>
<name>A0A1E3GU97_9GAMM</name>
<dbReference type="PIRSF" id="PIRSF005508">
    <property type="entry name" value="Acr3"/>
    <property type="match status" value="1"/>
</dbReference>
<dbReference type="RefSeq" id="WP_069295284.1">
    <property type="nucleotide sequence ID" value="NZ_MCRI01000004.1"/>
</dbReference>
<dbReference type="InterPro" id="IPR004706">
    <property type="entry name" value="Arsenical-R_Acr3"/>
</dbReference>
<dbReference type="GO" id="GO:0015105">
    <property type="term" value="F:arsenite transmembrane transporter activity"/>
    <property type="evidence" value="ECO:0007669"/>
    <property type="project" value="TreeGrafter"/>
</dbReference>
<feature type="transmembrane region" description="Helical" evidence="9">
    <location>
        <begin position="179"/>
        <end position="196"/>
    </location>
</feature>
<keyword evidence="3 8" id="KW-0813">Transport</keyword>
<evidence type="ECO:0000256" key="2">
    <source>
        <dbReference type="ARBA" id="ARBA00010110"/>
    </source>
</evidence>
<dbReference type="GO" id="GO:0015297">
    <property type="term" value="F:antiporter activity"/>
    <property type="evidence" value="ECO:0007669"/>
    <property type="project" value="UniProtKB-UniRule"/>
</dbReference>
<comment type="subcellular location">
    <subcellularLocation>
        <location evidence="1 8">Cell membrane</location>
        <topology evidence="1 8">Multi-pass membrane protein</topology>
    </subcellularLocation>
</comment>
<keyword evidence="4 8" id="KW-1003">Cell membrane</keyword>
<evidence type="ECO:0000313" key="11">
    <source>
        <dbReference type="Proteomes" id="UP000094379"/>
    </source>
</evidence>
<sequence length="344" mass="38137">MGIFERYLSVWVGLSILAGLFLGNLFPSIFDLIASLEYAHVNLLIAIFIWLMIYPMMVQVDFTAIKDVGKRPQGIWLTLVINWLIKPFTMAALGWLFFKVFFAGWVDPQSADEYIAGMILLGVAPCTAMVFIWSQLVKGDANYTLVQVSLNDIIMIFAFAPIAAFLLGITDLTVPWETLLISVVLYVLLPLVAGFFTRQHIIKSKGLPALNSFLSHIKPWSIMGLLATVVLLFGFQAETILQQPFIIVLIAIPLLIQTYGIFALGYFAAIKMRLQHDVAAPACLIGTSNFFEMAVAVAISLFGLHSGAALATVVGVLVEVPVMLTLVYFANRTRHWFPKQENLS</sequence>
<comment type="similarity">
    <text evidence="2 8">Belongs to the arsenical resistance-3 (ACR3) (TC 2.A.59) family.</text>
</comment>
<proteinExistence type="inferred from homology"/>
<organism evidence="10 11">
    <name type="scientific">Methylophaga muralis</name>
    <dbReference type="NCBI Taxonomy" id="291169"/>
    <lineage>
        <taxon>Bacteria</taxon>
        <taxon>Pseudomonadati</taxon>
        <taxon>Pseudomonadota</taxon>
        <taxon>Gammaproteobacteria</taxon>
        <taxon>Thiotrichales</taxon>
        <taxon>Piscirickettsiaceae</taxon>
        <taxon>Methylophaga</taxon>
    </lineage>
</organism>
<dbReference type="InterPro" id="IPR038770">
    <property type="entry name" value="Na+/solute_symporter_sf"/>
</dbReference>
<reference evidence="10 11" key="1">
    <citation type="submission" date="2016-07" db="EMBL/GenBank/DDBJ databases">
        <title>Draft Genome Sequence of Methylophaga muralis Bur 1.</title>
        <authorList>
            <person name="Vasilenko O.V."/>
            <person name="Doronina N.V."/>
            <person name="Shmareva M.N."/>
            <person name="Tarlachkov S.V."/>
            <person name="Mustakhimov I."/>
            <person name="Trotsenko Y.A."/>
        </authorList>
    </citation>
    <scope>NUCLEOTIDE SEQUENCE [LARGE SCALE GENOMIC DNA]</scope>
    <source>
        <strain evidence="10 11">Bur 1</strain>
    </source>
</reference>
<evidence type="ECO:0000256" key="8">
    <source>
        <dbReference type="PIRNR" id="PIRNR005508"/>
    </source>
</evidence>
<comment type="caution">
    <text evidence="10">The sequence shown here is derived from an EMBL/GenBank/DDBJ whole genome shotgun (WGS) entry which is preliminary data.</text>
</comment>
<keyword evidence="5 8" id="KW-0812">Transmembrane</keyword>
<dbReference type="PANTHER" id="PTHR43057">
    <property type="entry name" value="ARSENITE EFFLUX TRANSPORTER"/>
    <property type="match status" value="1"/>
</dbReference>
<dbReference type="EMBL" id="MCRI01000004">
    <property type="protein sequence ID" value="ODN67639.1"/>
    <property type="molecule type" value="Genomic_DNA"/>
</dbReference>
<accession>A0A1E3GU97</accession>
<dbReference type="AlphaFoldDB" id="A0A1E3GU97"/>
<feature type="transmembrane region" description="Helical" evidence="9">
    <location>
        <begin position="243"/>
        <end position="267"/>
    </location>
</feature>
<keyword evidence="7 8" id="KW-0472">Membrane</keyword>
<evidence type="ECO:0000256" key="9">
    <source>
        <dbReference type="SAM" id="Phobius"/>
    </source>
</evidence>
<dbReference type="PANTHER" id="PTHR43057:SF1">
    <property type="entry name" value="ARSENICAL-RESISTANCE PROTEIN 3"/>
    <property type="match status" value="1"/>
</dbReference>
<dbReference type="STRING" id="291169.A9E74_00749"/>
<gene>
    <name evidence="10" type="ORF">A9E74_00749</name>
</gene>
<dbReference type="GO" id="GO:0005886">
    <property type="term" value="C:plasma membrane"/>
    <property type="evidence" value="ECO:0007669"/>
    <property type="project" value="UniProtKB-SubCell"/>
</dbReference>
<evidence type="ECO:0000256" key="5">
    <source>
        <dbReference type="ARBA" id="ARBA00022692"/>
    </source>
</evidence>
<feature type="transmembrane region" description="Helical" evidence="9">
    <location>
        <begin position="32"/>
        <end position="54"/>
    </location>
</feature>
<dbReference type="Pfam" id="PF01758">
    <property type="entry name" value="SBF"/>
    <property type="match status" value="1"/>
</dbReference>
<dbReference type="InterPro" id="IPR002657">
    <property type="entry name" value="BilAc:Na_symport/Acr3"/>
</dbReference>
<dbReference type="GO" id="GO:0015104">
    <property type="term" value="F:antimonite transmembrane transporter activity"/>
    <property type="evidence" value="ECO:0007669"/>
    <property type="project" value="TreeGrafter"/>
</dbReference>
<evidence type="ECO:0000256" key="4">
    <source>
        <dbReference type="ARBA" id="ARBA00022475"/>
    </source>
</evidence>
<feature type="transmembrane region" description="Helical" evidence="9">
    <location>
        <begin position="217"/>
        <end position="237"/>
    </location>
</feature>
<dbReference type="NCBIfam" id="TIGR00832">
    <property type="entry name" value="acr3"/>
    <property type="match status" value="1"/>
</dbReference>
<evidence type="ECO:0000313" key="10">
    <source>
        <dbReference type="EMBL" id="ODN67639.1"/>
    </source>
</evidence>
<feature type="transmembrane region" description="Helical" evidence="9">
    <location>
        <begin position="75"/>
        <end position="102"/>
    </location>
</feature>
<keyword evidence="6 8" id="KW-1133">Transmembrane helix</keyword>
<evidence type="ECO:0000256" key="1">
    <source>
        <dbReference type="ARBA" id="ARBA00004651"/>
    </source>
</evidence>
<dbReference type="Gene3D" id="1.20.1530.20">
    <property type="match status" value="1"/>
</dbReference>
<keyword evidence="11" id="KW-1185">Reference proteome</keyword>